<proteinExistence type="predicted"/>
<keyword evidence="4" id="KW-1185">Reference proteome</keyword>
<evidence type="ECO:0000313" key="3">
    <source>
        <dbReference type="EnsemblPlants" id="OBART02G19980.1"/>
    </source>
</evidence>
<feature type="region of interest" description="Disordered" evidence="1">
    <location>
        <begin position="167"/>
        <end position="237"/>
    </location>
</feature>
<feature type="compositionally biased region" description="Polar residues" evidence="1">
    <location>
        <begin position="170"/>
        <end position="184"/>
    </location>
</feature>
<organism evidence="3">
    <name type="scientific">Oryza barthii</name>
    <dbReference type="NCBI Taxonomy" id="65489"/>
    <lineage>
        <taxon>Eukaryota</taxon>
        <taxon>Viridiplantae</taxon>
        <taxon>Streptophyta</taxon>
        <taxon>Embryophyta</taxon>
        <taxon>Tracheophyta</taxon>
        <taxon>Spermatophyta</taxon>
        <taxon>Magnoliopsida</taxon>
        <taxon>Liliopsida</taxon>
        <taxon>Poales</taxon>
        <taxon>Poaceae</taxon>
        <taxon>BOP clade</taxon>
        <taxon>Oryzoideae</taxon>
        <taxon>Oryzeae</taxon>
        <taxon>Oryzinae</taxon>
        <taxon>Oryza</taxon>
    </lineage>
</organism>
<dbReference type="PaxDb" id="65489-OBART02G19980.1"/>
<dbReference type="HOGENOM" id="CLU_1172219_0_0_1"/>
<keyword evidence="2" id="KW-1133">Transmembrane helix</keyword>
<feature type="region of interest" description="Disordered" evidence="1">
    <location>
        <begin position="1"/>
        <end position="53"/>
    </location>
</feature>
<dbReference type="Proteomes" id="UP000026960">
    <property type="component" value="Chromosome 2"/>
</dbReference>
<reference evidence="3" key="1">
    <citation type="journal article" date="2009" name="Rice">
        <title>De Novo Next Generation Sequencing of Plant Genomes.</title>
        <authorList>
            <person name="Rounsley S."/>
            <person name="Marri P.R."/>
            <person name="Yu Y."/>
            <person name="He R."/>
            <person name="Sisneros N."/>
            <person name="Goicoechea J.L."/>
            <person name="Lee S.J."/>
            <person name="Angelova A."/>
            <person name="Kudrna D."/>
            <person name="Luo M."/>
            <person name="Affourtit J."/>
            <person name="Desany B."/>
            <person name="Knight J."/>
            <person name="Niazi F."/>
            <person name="Egholm M."/>
            <person name="Wing R.A."/>
        </authorList>
    </citation>
    <scope>NUCLEOTIDE SEQUENCE [LARGE SCALE GENOMIC DNA]</scope>
    <source>
        <strain evidence="3">cv. IRGC 105608</strain>
    </source>
</reference>
<feature type="transmembrane region" description="Helical" evidence="2">
    <location>
        <begin position="64"/>
        <end position="85"/>
    </location>
</feature>
<feature type="compositionally biased region" description="Low complexity" evidence="1">
    <location>
        <begin position="10"/>
        <end position="23"/>
    </location>
</feature>
<keyword evidence="2" id="KW-0472">Membrane</keyword>
<dbReference type="EnsemblPlants" id="OBART02G19980.1">
    <property type="protein sequence ID" value="OBART02G19980.1"/>
    <property type="gene ID" value="OBART02G19980"/>
</dbReference>
<feature type="compositionally biased region" description="Low complexity" evidence="1">
    <location>
        <begin position="198"/>
        <end position="222"/>
    </location>
</feature>
<evidence type="ECO:0000256" key="1">
    <source>
        <dbReference type="SAM" id="MobiDB-lite"/>
    </source>
</evidence>
<dbReference type="AlphaFoldDB" id="A0A0D3F679"/>
<protein>
    <submittedName>
        <fullName evidence="3">Uncharacterized protein</fullName>
    </submittedName>
</protein>
<name>A0A0D3F679_9ORYZ</name>
<accession>A0A0D3F679</accession>
<reference evidence="3" key="2">
    <citation type="submission" date="2015-03" db="UniProtKB">
        <authorList>
            <consortium name="EnsemblPlants"/>
        </authorList>
    </citation>
    <scope>IDENTIFICATION</scope>
</reference>
<sequence length="237" mass="23751">MPSRCDRSARPLSSESPEGSLPRPLQPLSLVGSSSRQPSPAGPPMLLVGSPPARRHGRCRRLSSAAAVAGAASAVFILLGARVFVLPHTSVVVSCVAALRRPAVVASRAADLAPVADAAGRAANATRRAPAAAVAAVAFFDELDALAAGEEVPAVFWPPRSPPKLPSLASIPTANTERSSSAAQRPSMVDGPVMGEGAPTSPSPTSVSASAAGDEAPAMAAAIGHESGPTVERGLRG</sequence>
<evidence type="ECO:0000256" key="2">
    <source>
        <dbReference type="SAM" id="Phobius"/>
    </source>
</evidence>
<dbReference type="Gramene" id="OBART02G19980.1">
    <property type="protein sequence ID" value="OBART02G19980.1"/>
    <property type="gene ID" value="OBART02G19980"/>
</dbReference>
<evidence type="ECO:0000313" key="4">
    <source>
        <dbReference type="Proteomes" id="UP000026960"/>
    </source>
</evidence>
<keyword evidence="2" id="KW-0812">Transmembrane</keyword>